<sequence length="158" mass="17871">MANTSSVLSEAFRLRQGVRCSLAEEDSCQGGSHNVLKVVFEDSVHNWKYELRAVKMFQHIKQTHPDVRAPSVFFKAEHPVLYSERVTVPPDFMPEQKPWSMIPEYAGDYDKYTDVGFAHGDLNAYDIMKDGDFHLTGEDPQGCELTAECCSFFVSRAG</sequence>
<dbReference type="AlphaFoldDB" id="A0A5N6EFA6"/>
<protein>
    <recommendedName>
        <fullName evidence="3">Aminoglycoside phosphotransferase domain-containing protein</fullName>
    </recommendedName>
</protein>
<evidence type="ECO:0000313" key="2">
    <source>
        <dbReference type="Proteomes" id="UP000326799"/>
    </source>
</evidence>
<dbReference type="EMBL" id="ML733495">
    <property type="protein sequence ID" value="KAB8215725.1"/>
    <property type="molecule type" value="Genomic_DNA"/>
</dbReference>
<organism evidence="1 2">
    <name type="scientific">Aspergillus novoparasiticus</name>
    <dbReference type="NCBI Taxonomy" id="986946"/>
    <lineage>
        <taxon>Eukaryota</taxon>
        <taxon>Fungi</taxon>
        <taxon>Dikarya</taxon>
        <taxon>Ascomycota</taxon>
        <taxon>Pezizomycotina</taxon>
        <taxon>Eurotiomycetes</taxon>
        <taxon>Eurotiomycetidae</taxon>
        <taxon>Eurotiales</taxon>
        <taxon>Aspergillaceae</taxon>
        <taxon>Aspergillus</taxon>
        <taxon>Aspergillus subgen. Circumdati</taxon>
    </lineage>
</organism>
<keyword evidence="2" id="KW-1185">Reference proteome</keyword>
<dbReference type="Proteomes" id="UP000326799">
    <property type="component" value="Unassembled WGS sequence"/>
</dbReference>
<reference evidence="1 2" key="1">
    <citation type="submission" date="2019-04" db="EMBL/GenBank/DDBJ databases">
        <title>Fungal friends and foes A comparative genomics study of 23 Aspergillus species from section Flavi.</title>
        <authorList>
            <consortium name="DOE Joint Genome Institute"/>
            <person name="Kjaerbolling I."/>
            <person name="Vesth T.C."/>
            <person name="Frisvad J.C."/>
            <person name="Nybo J.L."/>
            <person name="Theobald S."/>
            <person name="Kildgaard S."/>
            <person name="Petersen T.I."/>
            <person name="Kuo A."/>
            <person name="Sato A."/>
            <person name="Lyhne E.K."/>
            <person name="Kogle M.E."/>
            <person name="Wiebenga A."/>
            <person name="Kun R.S."/>
            <person name="Lubbers R.J."/>
            <person name="Makela M.R."/>
            <person name="Barry K."/>
            <person name="Chovatia M."/>
            <person name="Clum A."/>
            <person name="Daum C."/>
            <person name="Haridas S."/>
            <person name="He G."/>
            <person name="LaButti K."/>
            <person name="Lipzen A."/>
            <person name="Mondo S."/>
            <person name="Pangilinan J."/>
            <person name="Riley R."/>
            <person name="Salamov A."/>
            <person name="Simmons B.A."/>
            <person name="Magnuson J.K."/>
            <person name="Henrissat B."/>
            <person name="Mortensen U.H."/>
            <person name="Larsen T.O."/>
            <person name="De vries R.P."/>
            <person name="Grigoriev I.V."/>
            <person name="Machida M."/>
            <person name="Baker S.E."/>
            <person name="Andersen M.R."/>
        </authorList>
    </citation>
    <scope>NUCLEOTIDE SEQUENCE [LARGE SCALE GENOMIC DNA]</scope>
    <source>
        <strain evidence="1 2">CBS 126849</strain>
    </source>
</reference>
<evidence type="ECO:0008006" key="3">
    <source>
        <dbReference type="Google" id="ProtNLM"/>
    </source>
</evidence>
<accession>A0A5N6EFA6</accession>
<proteinExistence type="predicted"/>
<evidence type="ECO:0000313" key="1">
    <source>
        <dbReference type="EMBL" id="KAB8215725.1"/>
    </source>
</evidence>
<gene>
    <name evidence="1" type="ORF">BDV33DRAFT_194957</name>
</gene>
<name>A0A5N6EFA6_9EURO</name>